<dbReference type="Proteomes" id="UP001501598">
    <property type="component" value="Unassembled WGS sequence"/>
</dbReference>
<evidence type="ECO:0000313" key="4">
    <source>
        <dbReference type="Proteomes" id="UP001501598"/>
    </source>
</evidence>
<dbReference type="PANTHER" id="PTHR43767:SF1">
    <property type="entry name" value="NONRIBOSOMAL PEPTIDE SYNTHASE PES1 (EUROFUNG)-RELATED"/>
    <property type="match status" value="1"/>
</dbReference>
<dbReference type="PROSITE" id="PS00455">
    <property type="entry name" value="AMP_BINDING"/>
    <property type="match status" value="1"/>
</dbReference>
<dbReference type="InterPro" id="IPR025110">
    <property type="entry name" value="AMP-bd_C"/>
</dbReference>
<dbReference type="EMBL" id="BAABGT010000076">
    <property type="protein sequence ID" value="GAA4553689.1"/>
    <property type="molecule type" value="Genomic_DNA"/>
</dbReference>
<dbReference type="Gene3D" id="3.30.300.30">
    <property type="match status" value="1"/>
</dbReference>
<keyword evidence="4" id="KW-1185">Reference proteome</keyword>
<evidence type="ECO:0000313" key="3">
    <source>
        <dbReference type="EMBL" id="GAA4553689.1"/>
    </source>
</evidence>
<gene>
    <name evidence="3" type="ORF">GCM10023175_50190</name>
</gene>
<evidence type="ECO:0000259" key="1">
    <source>
        <dbReference type="Pfam" id="PF00501"/>
    </source>
</evidence>
<dbReference type="InterPro" id="IPR000873">
    <property type="entry name" value="AMP-dep_synth/lig_dom"/>
</dbReference>
<organism evidence="3 4">
    <name type="scientific">Pseudonocardia xishanensis</name>
    <dbReference type="NCBI Taxonomy" id="630995"/>
    <lineage>
        <taxon>Bacteria</taxon>
        <taxon>Bacillati</taxon>
        <taxon>Actinomycetota</taxon>
        <taxon>Actinomycetes</taxon>
        <taxon>Pseudonocardiales</taxon>
        <taxon>Pseudonocardiaceae</taxon>
        <taxon>Pseudonocardia</taxon>
    </lineage>
</organism>
<dbReference type="InterPro" id="IPR045851">
    <property type="entry name" value="AMP-bd_C_sf"/>
</dbReference>
<proteinExistence type="predicted"/>
<dbReference type="RefSeq" id="WP_345423423.1">
    <property type="nucleotide sequence ID" value="NZ_BAABGT010000076.1"/>
</dbReference>
<protein>
    <submittedName>
        <fullName evidence="3">Acyl-CoA synthetase</fullName>
    </submittedName>
</protein>
<dbReference type="Pfam" id="PF13193">
    <property type="entry name" value="AMP-binding_C"/>
    <property type="match status" value="1"/>
</dbReference>
<dbReference type="PANTHER" id="PTHR43767">
    <property type="entry name" value="LONG-CHAIN-FATTY-ACID--COA LIGASE"/>
    <property type="match status" value="1"/>
</dbReference>
<dbReference type="InterPro" id="IPR020845">
    <property type="entry name" value="AMP-binding_CS"/>
</dbReference>
<sequence length="521" mass="55600">MSYLNCGRLLRLAADRNGPRPFLTFGARTWTYAQFHQTVNRLANSLLASGVKSGDRVAILSHNSDGVLLVLFAAARIGAVTVPLNTMLTNDEAVDLVVRSKASVLAVGSGLSGRLDGILERVPRPRLVLQLGEGRPESPDVVSLDELIAASIASDEPHIAVADEDLATIIFTSGSTGTPKATAKTHANLGWSAVNLQLAEPRDRRSVELFAIPLSGIGFANFILADVLAGAHVVLMAKFDADEAVRLIEHHRVTHAFLAPTMLLSMAGSPELRDGALRSVVAVDTAYEMSPEQRRSVAECFPAADFVYGYGSTEGLLNRTPPDRFLTDPTCVGRPAGLDETRVMTADGRLAATDEVGEIELYGPTRMAGYLGQDDAEVFTGDGWYRTGDLGSMDEDGMLHFRGRIKDMIKSGGYNVAAAEVESAIGEVDGVRAVAVVGRSHPYWGEAVVAAVVLETEAEADKTRRAITDHLSQRLSAYKRPKHVEMVTDLPYSPSGKVAKGVLVAALAHVFADEGARSDGG</sequence>
<dbReference type="InterPro" id="IPR050237">
    <property type="entry name" value="ATP-dep_AMP-bd_enzyme"/>
</dbReference>
<feature type="domain" description="AMP-dependent synthetase/ligase" evidence="1">
    <location>
        <begin position="13"/>
        <end position="371"/>
    </location>
</feature>
<comment type="caution">
    <text evidence="3">The sequence shown here is derived from an EMBL/GenBank/DDBJ whole genome shotgun (WGS) entry which is preliminary data.</text>
</comment>
<dbReference type="Pfam" id="PF00501">
    <property type="entry name" value="AMP-binding"/>
    <property type="match status" value="1"/>
</dbReference>
<dbReference type="Gene3D" id="3.40.50.12780">
    <property type="entry name" value="N-terminal domain of ligase-like"/>
    <property type="match status" value="1"/>
</dbReference>
<feature type="domain" description="AMP-binding enzyme C-terminal" evidence="2">
    <location>
        <begin position="420"/>
        <end position="497"/>
    </location>
</feature>
<accession>A0ABP8RYQ1</accession>
<dbReference type="SUPFAM" id="SSF56801">
    <property type="entry name" value="Acetyl-CoA synthetase-like"/>
    <property type="match status" value="1"/>
</dbReference>
<evidence type="ECO:0000259" key="2">
    <source>
        <dbReference type="Pfam" id="PF13193"/>
    </source>
</evidence>
<dbReference type="InterPro" id="IPR042099">
    <property type="entry name" value="ANL_N_sf"/>
</dbReference>
<reference evidence="4" key="1">
    <citation type="journal article" date="2019" name="Int. J. Syst. Evol. Microbiol.">
        <title>The Global Catalogue of Microorganisms (GCM) 10K type strain sequencing project: providing services to taxonomists for standard genome sequencing and annotation.</title>
        <authorList>
            <consortium name="The Broad Institute Genomics Platform"/>
            <consortium name="The Broad Institute Genome Sequencing Center for Infectious Disease"/>
            <person name="Wu L."/>
            <person name="Ma J."/>
        </authorList>
    </citation>
    <scope>NUCLEOTIDE SEQUENCE [LARGE SCALE GENOMIC DNA]</scope>
    <source>
        <strain evidence="4">JCM 17906</strain>
    </source>
</reference>
<name>A0ABP8RYQ1_9PSEU</name>